<reference evidence="2" key="1">
    <citation type="journal article" date="2019" name="Int. J. Syst. Evol. Microbiol.">
        <title>The Global Catalogue of Microorganisms (GCM) 10K type strain sequencing project: providing services to taxonomists for standard genome sequencing and annotation.</title>
        <authorList>
            <consortium name="The Broad Institute Genomics Platform"/>
            <consortium name="The Broad Institute Genome Sequencing Center for Infectious Disease"/>
            <person name="Wu L."/>
            <person name="Ma J."/>
        </authorList>
    </citation>
    <scope>NUCLEOTIDE SEQUENCE [LARGE SCALE GENOMIC DNA]</scope>
    <source>
        <strain evidence="2">CGMCC 1.16031</strain>
    </source>
</reference>
<sequence length="250" mass="29107">MLQYENIISLLTNAFEFLEQKIAPPIKQEFGGGYVYRYREKSYQQAVIQKLARTITGLRALLLLNQNGLLQEQASLQRVLDELDEDIMFLTFPFLFDDRTELHQKYLDAFYEEEFDIPESAIESTQKRPMISRKKVRAYINKPRGEKSKQSSSIETSRTLSKTYSGYVHCASPQIMELYFGTPLKFQTTGNATSPFYEDHKDDLFNNFFRAIHSFGFASMMLRQNELFDQLLSYSKQFAVEQGKGNNVAW</sequence>
<organism evidence="1 2">
    <name type="scientific">Pseudobowmanella zhangzhouensis</name>
    <dbReference type="NCBI Taxonomy" id="1537679"/>
    <lineage>
        <taxon>Bacteria</taxon>
        <taxon>Pseudomonadati</taxon>
        <taxon>Pseudomonadota</taxon>
        <taxon>Gammaproteobacteria</taxon>
        <taxon>Alteromonadales</taxon>
        <taxon>Alteromonadaceae</taxon>
    </lineage>
</organism>
<evidence type="ECO:0000313" key="2">
    <source>
        <dbReference type="Proteomes" id="UP001596364"/>
    </source>
</evidence>
<gene>
    <name evidence="1" type="ORF">ACFP85_04610</name>
</gene>
<dbReference type="EMBL" id="JBHSUS010000001">
    <property type="protein sequence ID" value="MFC6439428.1"/>
    <property type="molecule type" value="Genomic_DNA"/>
</dbReference>
<evidence type="ECO:0000313" key="1">
    <source>
        <dbReference type="EMBL" id="MFC6439428.1"/>
    </source>
</evidence>
<proteinExistence type="predicted"/>
<accession>A0ABW1XJG8</accession>
<name>A0ABW1XJG8_9ALTE</name>
<dbReference type="RefSeq" id="WP_131257282.1">
    <property type="nucleotide sequence ID" value="NZ_JBHSUS010000001.1"/>
</dbReference>
<keyword evidence="2" id="KW-1185">Reference proteome</keyword>
<comment type="caution">
    <text evidence="1">The sequence shown here is derived from an EMBL/GenBank/DDBJ whole genome shotgun (WGS) entry which is preliminary data.</text>
</comment>
<dbReference type="Proteomes" id="UP001596364">
    <property type="component" value="Unassembled WGS sequence"/>
</dbReference>
<protein>
    <submittedName>
        <fullName evidence="1">Uncharacterized protein</fullName>
    </submittedName>
</protein>